<sequence>MKLCPDCKVPVDFVPDSGVVGGLDRSYYHCRGCHEKYDPSFPGFIVKDNRSRFPIRVQCTGFRNLLRGE</sequence>
<name>A0ABQ1H2N3_9BACL</name>
<evidence type="ECO:0000313" key="1">
    <source>
        <dbReference type="EMBL" id="GGA56730.1"/>
    </source>
</evidence>
<protein>
    <submittedName>
        <fullName evidence="1">Uncharacterized protein</fullName>
    </submittedName>
</protein>
<organism evidence="1 2">
    <name type="scientific">Kroppenstedtia guangzhouensis</name>
    <dbReference type="NCBI Taxonomy" id="1274356"/>
    <lineage>
        <taxon>Bacteria</taxon>
        <taxon>Bacillati</taxon>
        <taxon>Bacillota</taxon>
        <taxon>Bacilli</taxon>
        <taxon>Bacillales</taxon>
        <taxon>Thermoactinomycetaceae</taxon>
        <taxon>Kroppenstedtia</taxon>
    </lineage>
</organism>
<evidence type="ECO:0000313" key="2">
    <source>
        <dbReference type="Proteomes" id="UP000617979"/>
    </source>
</evidence>
<comment type="caution">
    <text evidence="1">The sequence shown here is derived from an EMBL/GenBank/DDBJ whole genome shotgun (WGS) entry which is preliminary data.</text>
</comment>
<reference evidence="2" key="1">
    <citation type="journal article" date="2019" name="Int. J. Syst. Evol. Microbiol.">
        <title>The Global Catalogue of Microorganisms (GCM) 10K type strain sequencing project: providing services to taxonomists for standard genome sequencing and annotation.</title>
        <authorList>
            <consortium name="The Broad Institute Genomics Platform"/>
            <consortium name="The Broad Institute Genome Sequencing Center for Infectious Disease"/>
            <person name="Wu L."/>
            <person name="Ma J."/>
        </authorList>
    </citation>
    <scope>NUCLEOTIDE SEQUENCE [LARGE SCALE GENOMIC DNA]</scope>
    <source>
        <strain evidence="2">CGMCC 1.12404</strain>
    </source>
</reference>
<dbReference type="EMBL" id="BMEX01000021">
    <property type="protein sequence ID" value="GGA56730.1"/>
    <property type="molecule type" value="Genomic_DNA"/>
</dbReference>
<accession>A0ABQ1H2N3</accession>
<gene>
    <name evidence="1" type="ORF">GCM10007416_32450</name>
</gene>
<proteinExistence type="predicted"/>
<dbReference type="Proteomes" id="UP000617979">
    <property type="component" value="Unassembled WGS sequence"/>
</dbReference>
<keyword evidence="2" id="KW-1185">Reference proteome</keyword>